<protein>
    <submittedName>
        <fullName evidence="2">Uncharacterized protein</fullName>
    </submittedName>
</protein>
<evidence type="ECO:0000313" key="2">
    <source>
        <dbReference type="EMBL" id="CAI4004248.1"/>
    </source>
</evidence>
<evidence type="ECO:0000256" key="1">
    <source>
        <dbReference type="SAM" id="MobiDB-lite"/>
    </source>
</evidence>
<proteinExistence type="predicted"/>
<evidence type="ECO:0000313" key="4">
    <source>
        <dbReference type="Proteomes" id="UP001152797"/>
    </source>
</evidence>
<keyword evidence="4" id="KW-1185">Reference proteome</keyword>
<dbReference type="Proteomes" id="UP001152797">
    <property type="component" value="Unassembled WGS sequence"/>
</dbReference>
<feature type="region of interest" description="Disordered" evidence="1">
    <location>
        <begin position="436"/>
        <end position="456"/>
    </location>
</feature>
<organism evidence="2">
    <name type="scientific">Cladocopium goreaui</name>
    <dbReference type="NCBI Taxonomy" id="2562237"/>
    <lineage>
        <taxon>Eukaryota</taxon>
        <taxon>Sar</taxon>
        <taxon>Alveolata</taxon>
        <taxon>Dinophyceae</taxon>
        <taxon>Suessiales</taxon>
        <taxon>Symbiodiniaceae</taxon>
        <taxon>Cladocopium</taxon>
    </lineage>
</organism>
<gene>
    <name evidence="2" type="ORF">C1SCF055_LOCUS30049</name>
</gene>
<dbReference type="EMBL" id="CAMXCT020003395">
    <property type="protein sequence ID" value="CAL1157623.1"/>
    <property type="molecule type" value="Genomic_DNA"/>
</dbReference>
<dbReference type="EMBL" id="CAMXCT010003395">
    <property type="protein sequence ID" value="CAI4004248.1"/>
    <property type="molecule type" value="Genomic_DNA"/>
</dbReference>
<evidence type="ECO:0000313" key="3">
    <source>
        <dbReference type="EMBL" id="CAL1157623.1"/>
    </source>
</evidence>
<dbReference type="SUPFAM" id="SSF53335">
    <property type="entry name" value="S-adenosyl-L-methionine-dependent methyltransferases"/>
    <property type="match status" value="1"/>
</dbReference>
<dbReference type="EMBL" id="CAMXCT030003395">
    <property type="protein sequence ID" value="CAL4791560.1"/>
    <property type="molecule type" value="Genomic_DNA"/>
</dbReference>
<reference evidence="3" key="2">
    <citation type="submission" date="2024-04" db="EMBL/GenBank/DDBJ databases">
        <authorList>
            <person name="Chen Y."/>
            <person name="Shah S."/>
            <person name="Dougan E. K."/>
            <person name="Thang M."/>
            <person name="Chan C."/>
        </authorList>
    </citation>
    <scope>NUCLEOTIDE SEQUENCE [LARGE SCALE GENOMIC DNA]</scope>
</reference>
<dbReference type="InterPro" id="IPR029063">
    <property type="entry name" value="SAM-dependent_MTases_sf"/>
</dbReference>
<name>A0A9P1D5G3_9DINO</name>
<dbReference type="Gene3D" id="3.40.50.150">
    <property type="entry name" value="Vaccinia Virus protein VP39"/>
    <property type="match status" value="1"/>
</dbReference>
<reference evidence="2" key="1">
    <citation type="submission" date="2022-10" db="EMBL/GenBank/DDBJ databases">
        <authorList>
            <person name="Chen Y."/>
            <person name="Dougan E. K."/>
            <person name="Chan C."/>
            <person name="Rhodes N."/>
            <person name="Thang M."/>
        </authorList>
    </citation>
    <scope>NUCLEOTIDE SEQUENCE</scope>
</reference>
<sequence length="456" mass="51857">MLIPSANSFPGAPLLTIRREYFMKILRGDKSFEFRSDVPRLRTQLRSSSILVLRAGRTPGFPYMVVEVAKQRRVPLEEVKRFHGEDIGEMFDHQTAVLGIKLGRILEVWDPTGFHFFRLDFASKISPGKQLSLTDEQKLRTQQVPLSFKPQNLLRRQVRALPPQSLEECFARLPAIFGMARKAAGELEAHGHKPLLWQNRGSRFTGIGSAEEVMAVVNKFVPLKFESKYMCESDADCHEFLRQRFGSCCIHKNVLDLWKLPANLSKMSFEEKRNLLKAGGSQVTQKVECAKHNRKCSIKPVEFDLSGHCCRDYSPQGNQQGVEGQFSASMVSHFSFLERQKIPIRASENVLSEEGQSATKDSMPGMDTRFVVVACEDAGLGSIRRDRGYLFGLLPPYRWIADPQKLYNQFASELALRQVQQEALWCFDSPEEMQKERQSAATQMRKYTEDGSLPLA</sequence>
<accession>A0A9P1D5G3</accession>
<dbReference type="AlphaFoldDB" id="A0A9P1D5G3"/>
<comment type="caution">
    <text evidence="2">The sequence shown here is derived from an EMBL/GenBank/DDBJ whole genome shotgun (WGS) entry which is preliminary data.</text>
</comment>